<name>E6VUN1_PSEA9</name>
<dbReference type="KEGG" id="das:Daes_1258"/>
<dbReference type="AlphaFoldDB" id="E6VUN1"/>
<dbReference type="InterPro" id="IPR053154">
    <property type="entry name" value="c-di-AMP_regulator"/>
</dbReference>
<proteinExistence type="predicted"/>
<dbReference type="Gene3D" id="2.170.120.30">
    <property type="match status" value="1"/>
</dbReference>
<dbReference type="EMBL" id="CP002431">
    <property type="protein sequence ID" value="ADU62272.1"/>
    <property type="molecule type" value="Genomic_DNA"/>
</dbReference>
<accession>E6VUN1</accession>
<gene>
    <name evidence="1" type="ordered locus">Daes_1258</name>
</gene>
<reference evidence="1 2" key="2">
    <citation type="journal article" date="2014" name="Genome Announc.">
        <title>Complete Genome Sequence of the Subsurface, Mesophilic Sulfate-Reducing Bacterium Desulfovibrio aespoeensis Aspo-2.</title>
        <authorList>
            <person name="Pedersen K."/>
            <person name="Bengtsson A."/>
            <person name="Edlund J."/>
            <person name="Rabe L."/>
            <person name="Hazen T."/>
            <person name="Chakraborty R."/>
            <person name="Goodwin L."/>
            <person name="Shapiro N."/>
        </authorList>
    </citation>
    <scope>NUCLEOTIDE SEQUENCE [LARGE SCALE GENOMIC DNA]</scope>
    <source>
        <strain evidence="2">ATCC 700646 / DSM 10631 / Aspo-2</strain>
    </source>
</reference>
<dbReference type="InterPro" id="IPR012505">
    <property type="entry name" value="YbbR"/>
</dbReference>
<organism evidence="1 2">
    <name type="scientific">Pseudodesulfovibrio aespoeensis (strain ATCC 700646 / DSM 10631 / Aspo-2)</name>
    <name type="common">Desulfovibrio aespoeensis</name>
    <dbReference type="NCBI Taxonomy" id="643562"/>
    <lineage>
        <taxon>Bacteria</taxon>
        <taxon>Pseudomonadati</taxon>
        <taxon>Thermodesulfobacteriota</taxon>
        <taxon>Desulfovibrionia</taxon>
        <taxon>Desulfovibrionales</taxon>
        <taxon>Desulfovibrionaceae</taxon>
    </lineage>
</organism>
<dbReference type="Gene3D" id="2.170.120.40">
    <property type="entry name" value="YbbR-like domain"/>
    <property type="match status" value="1"/>
</dbReference>
<sequence precursor="true">MKNWQTMLLALALAIFTWFLVTGREVIETWVEMPVIMTNPPEGMIIEEGMIEKIQVRLRGPKGLVGSLASQTLTYPLDVSKLSIGQQVVEIDASKLPFSSTYEIIEVRPNRLKLVVDRRTTKTIPLEAAWSGQLNPDYVLREVRATPSEVEIRGPETKLGKITATKVVLHEDFLENVPEQWAEDVGVELPDEIRASPGKVRVEAFFSAKTREIWVKLPLSYDEPRGYGVAVAQDFVRLLIDGPIALFRNNDYRTGMVATLVFPEDMAAGRHELDYQVALPEGCQLMRKNPETISITLTRK</sequence>
<dbReference type="OrthoDB" id="128578at2"/>
<protein>
    <submittedName>
        <fullName evidence="1">YbbR family protein</fullName>
    </submittedName>
</protein>
<dbReference type="PANTHER" id="PTHR37804">
    <property type="entry name" value="CDAA REGULATORY PROTEIN CDAR"/>
    <property type="match status" value="1"/>
</dbReference>
<dbReference type="PANTHER" id="PTHR37804:SF1">
    <property type="entry name" value="CDAA REGULATORY PROTEIN CDAR"/>
    <property type="match status" value="1"/>
</dbReference>
<dbReference type="RefSeq" id="WP_013514203.1">
    <property type="nucleotide sequence ID" value="NC_014844.1"/>
</dbReference>
<evidence type="ECO:0000313" key="2">
    <source>
        <dbReference type="Proteomes" id="UP000002191"/>
    </source>
</evidence>
<dbReference type="HOGENOM" id="CLU_074312_1_0_7"/>
<dbReference type="Proteomes" id="UP000002191">
    <property type="component" value="Chromosome"/>
</dbReference>
<dbReference type="eggNOG" id="COG4856">
    <property type="taxonomic scope" value="Bacteria"/>
</dbReference>
<dbReference type="STRING" id="643562.Daes_1258"/>
<reference evidence="2" key="1">
    <citation type="submission" date="2010-12" db="EMBL/GenBank/DDBJ databases">
        <title>Complete sequence of Desulfovibrio aespoeensis Aspo-2.</title>
        <authorList>
            <consortium name="US DOE Joint Genome Institute"/>
            <person name="Lucas S."/>
            <person name="Copeland A."/>
            <person name="Lapidus A."/>
            <person name="Cheng J.-F."/>
            <person name="Goodwin L."/>
            <person name="Pitluck S."/>
            <person name="Chertkov O."/>
            <person name="Misra M."/>
            <person name="Detter J.C."/>
            <person name="Han C."/>
            <person name="Tapia R."/>
            <person name="Land M."/>
            <person name="Hauser L."/>
            <person name="Kyrpides N."/>
            <person name="Ivanova N."/>
            <person name="Ovchinnikova G."/>
            <person name="Pedersen K."/>
            <person name="Jagevall S."/>
            <person name="Hazen T."/>
            <person name="Woyke T."/>
        </authorList>
    </citation>
    <scope>NUCLEOTIDE SEQUENCE [LARGE SCALE GENOMIC DNA]</scope>
    <source>
        <strain evidence="2">ATCC 700646 / DSM 10631 / Aspo-2</strain>
    </source>
</reference>
<keyword evidence="2" id="KW-1185">Reference proteome</keyword>
<evidence type="ECO:0000313" key="1">
    <source>
        <dbReference type="EMBL" id="ADU62272.1"/>
    </source>
</evidence>
<dbReference type="Pfam" id="PF07949">
    <property type="entry name" value="YbbR"/>
    <property type="match status" value="2"/>
</dbReference>